<dbReference type="InterPro" id="IPR014001">
    <property type="entry name" value="Helicase_ATP-bd"/>
</dbReference>
<dbReference type="InterPro" id="IPR021904">
    <property type="entry name" value="DUF3516"/>
</dbReference>
<dbReference type="SMART" id="SM00487">
    <property type="entry name" value="DEXDc"/>
    <property type="match status" value="1"/>
</dbReference>
<dbReference type="PROSITE" id="PS51192">
    <property type="entry name" value="HELICASE_ATP_BIND_1"/>
    <property type="match status" value="1"/>
</dbReference>
<dbReference type="InterPro" id="IPR027417">
    <property type="entry name" value="P-loop_NTPase"/>
</dbReference>
<accession>A0ABS9H990</accession>
<name>A0ABS9H990_9ACTN</name>
<keyword evidence="4" id="KW-0067">ATP-binding</keyword>
<evidence type="ECO:0000313" key="8">
    <source>
        <dbReference type="EMBL" id="MCF6377790.1"/>
    </source>
</evidence>
<evidence type="ECO:0000259" key="6">
    <source>
        <dbReference type="PROSITE" id="PS51192"/>
    </source>
</evidence>
<sequence>MPEAAARLDTRIRTGADPDAVYDAYAGWVVDQGLGLYPHQDEAVIELLGGNHVVLATPTGSGKSLVAIGAHAAALARDEVSFYTAPIKALVSEKFFALIEVFGADNVGMLTGDAAVNPDAPIICCTAEVLANIALREGRAADVGLVVMDEFHFYAEHDRGWAWQVPLLELVDAQFLLMSATLGDVSFFVDDLHQRTGRDTAVVDDAERPVPLSFRWSMEPLDDTLEELVTTGQDPVYVVHFTQAAAVEHATNLLKSRLGSSGLKVDKDAIAERIGAFRFGAGFGKTLSRLVRNGIGVHHAGMLPKYRRLVETLAQAGLLRVICGTDTLGVGINVPIRTVLFTGLAKFDGNRQRVLRTREFQQIAGRAGRAGFDTAGYVVVQAPEHVIENEQAKAKIAARQAAGKKKSKVQLKKAPEGTVVWTEQTFDKLVAGVPERLTSRMKVDNAMLVNVLSREEDAFPVMRRLLMEGHEEQRGRLRLARRALRLSRSLVRTGIVTRLDEPDRFGRRYVLTVDLPEDFALNQPLAHFALAAYDVLDPESETYSLDIISVVESVLEAPRQILMAQQHAARGEAIGEMKADGIEYDERMALLEEITWPQPLRELLEALYETYRQTHPWLPDDALGPKSIVREMWENGMGFTDFVGRYQLARSEGLVLRYLTDAYRTLRHSVPEAHRAPEVEDVIEWLGETVRQTDSSLLDEWEALSDPDHVSSAVAHHEPPPPPRPLSKQERPFRVMLRNAMWARVDAVARDDLDVLVRLERAAADRTDPPRQVVVGRSVWDAAIEDYYAEHDTVLTDGDARGPDLLVVGEERTGEPVGAEDGTTSRLRDVRQTIHDPEGHHDWVIEATVDCDATDEAGELVLATTAMRRLD</sequence>
<evidence type="ECO:0000256" key="2">
    <source>
        <dbReference type="ARBA" id="ARBA00022801"/>
    </source>
</evidence>
<dbReference type="SMART" id="SM00490">
    <property type="entry name" value="HELICc"/>
    <property type="match status" value="1"/>
</dbReference>
<feature type="domain" description="Helicase ATP-binding" evidence="6">
    <location>
        <begin position="44"/>
        <end position="200"/>
    </location>
</feature>
<reference evidence="8 9" key="1">
    <citation type="submission" date="2022-01" db="EMBL/GenBank/DDBJ databases">
        <title>Nocardioides sp. nov., an actinomycete isolated from mining soil.</title>
        <authorList>
            <person name="Liu L."/>
        </authorList>
    </citation>
    <scope>NUCLEOTIDE SEQUENCE [LARGE SCALE GENOMIC DNA]</scope>
    <source>
        <strain evidence="8 9">KLBMP 9356</strain>
    </source>
</reference>
<dbReference type="Pfam" id="PF12029">
    <property type="entry name" value="DUF3516"/>
    <property type="match status" value="1"/>
</dbReference>
<feature type="region of interest" description="Disordered" evidence="5">
    <location>
        <begin position="709"/>
        <end position="729"/>
    </location>
</feature>
<dbReference type="PROSITE" id="PS51194">
    <property type="entry name" value="HELICASE_CTER"/>
    <property type="match status" value="1"/>
</dbReference>
<dbReference type="InterPro" id="IPR011545">
    <property type="entry name" value="DEAD/DEAH_box_helicase_dom"/>
</dbReference>
<keyword evidence="1" id="KW-0547">Nucleotide-binding</keyword>
<dbReference type="RefSeq" id="WP_236401509.1">
    <property type="nucleotide sequence ID" value="NZ_JAKJHZ010000005.1"/>
</dbReference>
<evidence type="ECO:0000313" key="9">
    <source>
        <dbReference type="Proteomes" id="UP001201161"/>
    </source>
</evidence>
<evidence type="ECO:0000256" key="5">
    <source>
        <dbReference type="SAM" id="MobiDB-lite"/>
    </source>
</evidence>
<dbReference type="EMBL" id="JAKJHZ010000005">
    <property type="protein sequence ID" value="MCF6377790.1"/>
    <property type="molecule type" value="Genomic_DNA"/>
</dbReference>
<dbReference type="Gene3D" id="3.40.50.300">
    <property type="entry name" value="P-loop containing nucleotide triphosphate hydrolases"/>
    <property type="match status" value="2"/>
</dbReference>
<keyword evidence="3" id="KW-0347">Helicase</keyword>
<dbReference type="SUPFAM" id="SSF52540">
    <property type="entry name" value="P-loop containing nucleoside triphosphate hydrolases"/>
    <property type="match status" value="1"/>
</dbReference>
<organism evidence="8 9">
    <name type="scientific">Nocardioides potassii</name>
    <dbReference type="NCBI Taxonomy" id="2911371"/>
    <lineage>
        <taxon>Bacteria</taxon>
        <taxon>Bacillati</taxon>
        <taxon>Actinomycetota</taxon>
        <taxon>Actinomycetes</taxon>
        <taxon>Propionibacteriales</taxon>
        <taxon>Nocardioidaceae</taxon>
        <taxon>Nocardioides</taxon>
    </lineage>
</organism>
<keyword evidence="9" id="KW-1185">Reference proteome</keyword>
<gene>
    <name evidence="8" type="ORF">L2K70_09245</name>
</gene>
<evidence type="ECO:0000256" key="3">
    <source>
        <dbReference type="ARBA" id="ARBA00022806"/>
    </source>
</evidence>
<dbReference type="Pfam" id="PF00271">
    <property type="entry name" value="Helicase_C"/>
    <property type="match status" value="1"/>
</dbReference>
<dbReference type="InterPro" id="IPR001650">
    <property type="entry name" value="Helicase_C-like"/>
</dbReference>
<dbReference type="PANTHER" id="PTHR12131:SF1">
    <property type="entry name" value="ATP-DEPENDENT RNA HELICASE SUPV3L1, MITOCHONDRIAL-RELATED"/>
    <property type="match status" value="1"/>
</dbReference>
<dbReference type="Pfam" id="PF00270">
    <property type="entry name" value="DEAD"/>
    <property type="match status" value="1"/>
</dbReference>
<dbReference type="InterPro" id="IPR050699">
    <property type="entry name" value="RNA-DNA_Helicase"/>
</dbReference>
<keyword evidence="2" id="KW-0378">Hydrolase</keyword>
<feature type="domain" description="Helicase C-terminal" evidence="7">
    <location>
        <begin position="220"/>
        <end position="417"/>
    </location>
</feature>
<proteinExistence type="predicted"/>
<dbReference type="Proteomes" id="UP001201161">
    <property type="component" value="Unassembled WGS sequence"/>
</dbReference>
<dbReference type="PANTHER" id="PTHR12131">
    <property type="entry name" value="ATP-DEPENDENT RNA AND DNA HELICASE"/>
    <property type="match status" value="1"/>
</dbReference>
<evidence type="ECO:0000259" key="7">
    <source>
        <dbReference type="PROSITE" id="PS51194"/>
    </source>
</evidence>
<evidence type="ECO:0000256" key="4">
    <source>
        <dbReference type="ARBA" id="ARBA00022840"/>
    </source>
</evidence>
<protein>
    <submittedName>
        <fullName evidence="8">DUF3516 domain-containing protein</fullName>
    </submittedName>
</protein>
<evidence type="ECO:0000256" key="1">
    <source>
        <dbReference type="ARBA" id="ARBA00022741"/>
    </source>
</evidence>
<comment type="caution">
    <text evidence="8">The sequence shown here is derived from an EMBL/GenBank/DDBJ whole genome shotgun (WGS) entry which is preliminary data.</text>
</comment>